<dbReference type="Proteomes" id="UP001458880">
    <property type="component" value="Unassembled WGS sequence"/>
</dbReference>
<dbReference type="PANTHER" id="PTHR11177">
    <property type="entry name" value="CHITINASE"/>
    <property type="match status" value="1"/>
</dbReference>
<dbReference type="GO" id="GO:0004568">
    <property type="term" value="F:chitinase activity"/>
    <property type="evidence" value="ECO:0007669"/>
    <property type="project" value="UniProtKB-ARBA"/>
</dbReference>
<dbReference type="InterPro" id="IPR001579">
    <property type="entry name" value="Glyco_hydro_18_chit_AS"/>
</dbReference>
<dbReference type="Gene3D" id="3.10.50.10">
    <property type="match status" value="1"/>
</dbReference>
<evidence type="ECO:0000256" key="5">
    <source>
        <dbReference type="SAM" id="SignalP"/>
    </source>
</evidence>
<evidence type="ECO:0000259" key="6">
    <source>
        <dbReference type="PROSITE" id="PS51910"/>
    </source>
</evidence>
<organism evidence="7 8">
    <name type="scientific">Popillia japonica</name>
    <name type="common">Japanese beetle</name>
    <dbReference type="NCBI Taxonomy" id="7064"/>
    <lineage>
        <taxon>Eukaryota</taxon>
        <taxon>Metazoa</taxon>
        <taxon>Ecdysozoa</taxon>
        <taxon>Arthropoda</taxon>
        <taxon>Hexapoda</taxon>
        <taxon>Insecta</taxon>
        <taxon>Pterygota</taxon>
        <taxon>Neoptera</taxon>
        <taxon>Endopterygota</taxon>
        <taxon>Coleoptera</taxon>
        <taxon>Polyphaga</taxon>
        <taxon>Scarabaeiformia</taxon>
        <taxon>Scarabaeidae</taxon>
        <taxon>Rutelinae</taxon>
        <taxon>Popillia</taxon>
    </lineage>
</organism>
<dbReference type="InterPro" id="IPR050314">
    <property type="entry name" value="Glycosyl_Hydrlase_18"/>
</dbReference>
<dbReference type="GO" id="GO:0005576">
    <property type="term" value="C:extracellular region"/>
    <property type="evidence" value="ECO:0007669"/>
    <property type="project" value="TreeGrafter"/>
</dbReference>
<evidence type="ECO:0000256" key="3">
    <source>
        <dbReference type="RuleBase" id="RU000489"/>
    </source>
</evidence>
<evidence type="ECO:0000256" key="1">
    <source>
        <dbReference type="ARBA" id="ARBA00022801"/>
    </source>
</evidence>
<dbReference type="EMBL" id="JASPKY010000001">
    <property type="protein sequence ID" value="KAK9759346.1"/>
    <property type="molecule type" value="Genomic_DNA"/>
</dbReference>
<keyword evidence="1 3" id="KW-0378">Hydrolase</keyword>
<dbReference type="InterPro" id="IPR017853">
    <property type="entry name" value="GH"/>
</dbReference>
<gene>
    <name evidence="7" type="ORF">QE152_g119</name>
</gene>
<evidence type="ECO:0000256" key="2">
    <source>
        <dbReference type="ARBA" id="ARBA00023295"/>
    </source>
</evidence>
<comment type="similarity">
    <text evidence="4">Belongs to the glycosyl hydrolase 18 family.</text>
</comment>
<dbReference type="SMART" id="SM00636">
    <property type="entry name" value="Glyco_18"/>
    <property type="match status" value="1"/>
</dbReference>
<comment type="caution">
    <text evidence="7">The sequence shown here is derived from an EMBL/GenBank/DDBJ whole genome shotgun (WGS) entry which is preliminary data.</text>
</comment>
<dbReference type="SUPFAM" id="SSF54556">
    <property type="entry name" value="Chitinase insertion domain"/>
    <property type="match status" value="1"/>
</dbReference>
<feature type="domain" description="GH18" evidence="6">
    <location>
        <begin position="33"/>
        <end position="415"/>
    </location>
</feature>
<dbReference type="GO" id="GO:0006032">
    <property type="term" value="P:chitin catabolic process"/>
    <property type="evidence" value="ECO:0007669"/>
    <property type="project" value="UniProtKB-ARBA"/>
</dbReference>
<keyword evidence="5" id="KW-0732">Signal</keyword>
<dbReference type="SUPFAM" id="SSF51445">
    <property type="entry name" value="(Trans)glycosidases"/>
    <property type="match status" value="1"/>
</dbReference>
<evidence type="ECO:0000256" key="4">
    <source>
        <dbReference type="RuleBase" id="RU004453"/>
    </source>
</evidence>
<sequence>MDILKELFLFSAFLILILHVDINGAISGPTHNKVVVCYIGTWSVYRPSRGKFDIEDLDPSLCTHVIYSFAGLNSTDDTIRALDPWQDLSDDYGKDGYNRLVRLKQEYPHLKVSIAIGGWNEGSTNYSRLAADPARRGRFIVSVLNLLRKHQFDGLDLDWEFPAKRGAKRGGIPQDKANFLLLVKELRAAFNKFNYLLTAAFGAGKDTIDIAYDVAGLSVYLDFIHMMCYDYHGAWDSKTGANAPLRSSDVLNVEYSINYMLKLGADPSKLVMGVPFYGRTFLVGNTALSSVRERKLGESSESTGFQGPFTKEDGFMGYHEICLELKNTSLGYTRYWDSDSQTPFAVSGQKVITYDDPESLTEKIKFAMEKGLAGCMIWSIDTDDFRGDCADDDSNVNGHSNYPLLRTVNKAIEQTLEDIERNKINVIPHGETQDDTNNTAMKNNMNYIFVLTLSVIIKIVYCQLI</sequence>
<reference evidence="7 8" key="1">
    <citation type="journal article" date="2024" name="BMC Genomics">
        <title>De novo assembly and annotation of Popillia japonica's genome with initial clues to its potential as an invasive pest.</title>
        <authorList>
            <person name="Cucini C."/>
            <person name="Boschi S."/>
            <person name="Funari R."/>
            <person name="Cardaioli E."/>
            <person name="Iannotti N."/>
            <person name="Marturano G."/>
            <person name="Paoli F."/>
            <person name="Bruttini M."/>
            <person name="Carapelli A."/>
            <person name="Frati F."/>
            <person name="Nardi F."/>
        </authorList>
    </citation>
    <scope>NUCLEOTIDE SEQUENCE [LARGE SCALE GENOMIC DNA]</scope>
    <source>
        <strain evidence="7">DMR45628</strain>
    </source>
</reference>
<name>A0AAW1NL02_POPJA</name>
<feature type="signal peptide" evidence="5">
    <location>
        <begin position="1"/>
        <end position="27"/>
    </location>
</feature>
<dbReference type="PANTHER" id="PTHR11177:SF403">
    <property type="entry name" value="CHITINASE 2-RELATED"/>
    <property type="match status" value="1"/>
</dbReference>
<dbReference type="Pfam" id="PF00704">
    <property type="entry name" value="Glyco_hydro_18"/>
    <property type="match status" value="1"/>
</dbReference>
<accession>A0AAW1NL02</accession>
<dbReference type="AlphaFoldDB" id="A0AAW1NL02"/>
<dbReference type="FunFam" id="3.20.20.80:FF:000097">
    <property type="entry name" value="Probable chitinase 2"/>
    <property type="match status" value="1"/>
</dbReference>
<dbReference type="GO" id="GO:0005975">
    <property type="term" value="P:carbohydrate metabolic process"/>
    <property type="evidence" value="ECO:0007669"/>
    <property type="project" value="InterPro"/>
</dbReference>
<evidence type="ECO:0000313" key="8">
    <source>
        <dbReference type="Proteomes" id="UP001458880"/>
    </source>
</evidence>
<dbReference type="InterPro" id="IPR001223">
    <property type="entry name" value="Glyco_hydro18_cat"/>
</dbReference>
<dbReference type="PROSITE" id="PS51910">
    <property type="entry name" value="GH18_2"/>
    <property type="match status" value="1"/>
</dbReference>
<evidence type="ECO:0000313" key="7">
    <source>
        <dbReference type="EMBL" id="KAK9759346.1"/>
    </source>
</evidence>
<proteinExistence type="inferred from homology"/>
<dbReference type="GO" id="GO:0008061">
    <property type="term" value="F:chitin binding"/>
    <property type="evidence" value="ECO:0007669"/>
    <property type="project" value="InterPro"/>
</dbReference>
<keyword evidence="2 3" id="KW-0326">Glycosidase</keyword>
<dbReference type="Gene3D" id="3.20.20.80">
    <property type="entry name" value="Glycosidases"/>
    <property type="match status" value="1"/>
</dbReference>
<dbReference type="InterPro" id="IPR029070">
    <property type="entry name" value="Chitinase_insertion_sf"/>
</dbReference>
<keyword evidence="8" id="KW-1185">Reference proteome</keyword>
<dbReference type="InterPro" id="IPR011583">
    <property type="entry name" value="Chitinase_II/V-like_cat"/>
</dbReference>
<protein>
    <submittedName>
        <fullName evidence="7">Glycosyl hydrolases family 18</fullName>
    </submittedName>
</protein>
<dbReference type="PROSITE" id="PS01095">
    <property type="entry name" value="GH18_1"/>
    <property type="match status" value="1"/>
</dbReference>
<feature type="chain" id="PRO_5043990875" evidence="5">
    <location>
        <begin position="28"/>
        <end position="465"/>
    </location>
</feature>
<dbReference type="CDD" id="cd02872">
    <property type="entry name" value="GH18_chitolectin_chitotriosidase"/>
    <property type="match status" value="1"/>
</dbReference>